<dbReference type="InterPro" id="IPR022761">
    <property type="entry name" value="Fumarate_lyase_N"/>
</dbReference>
<comment type="similarity">
    <text evidence="1">Belongs to the lyase 1 family. Argininosuccinate lyase subfamily.</text>
</comment>
<protein>
    <recommendedName>
        <fullName evidence="6">Argininosuccinate lyase</fullName>
    </recommendedName>
</protein>
<dbReference type="Pfam" id="PF00206">
    <property type="entry name" value="Lyase_1"/>
    <property type="match status" value="1"/>
</dbReference>
<dbReference type="InterPro" id="IPR009049">
    <property type="entry name" value="Argininosuccinate_lyase"/>
</dbReference>
<sequence>MNDGGAKLWGGRFSVGTDPLLEKLNASIGYDKRLCLEDVQGSQAYAAALESVGLLTKNEQTSINNGLNKIKEEWHKNTFNIEPSDEDIHTANERRLKELIGETAGKLHTGRSRNDQVTTDMRLWLRARLENLNNLIHQFVQILVERAERELVILMPGFTHMQRAQPVRWSHWLLSHAWNFKIDSDRLLQIYQRVNTMPLGSGALAGNPFPIDRSRLAGDLGFSSVSHNSMQAVGDRDFIAEFLFWASLCAMHLSRLSEDLILFSTQEFGFVSLSDSYSTGSSLMPQKRNPDSLELIRGRAGRIYGHSVGFMMVLKGLPSTYNKDLQEDKEAMFDVYDSLESILKVATGILQTLTINENKCRGALSSDMLATDVAYYLVRKGVGFREAHGLAGKVVSLAEQLGVLMSELALEQLKSISDKFTEDVSNMWDYESSVEQYQTTGGTSRASVLKQAVPPTLSTAWTAPQSMFSKPSVTSSPPYTAPKRTPASIGSRDGHYPSNLHAPMGSSCFSHWTRPGSSEGYLTRNLFNPLSLHPHHTSNHDSRCRDFLMFHRDSRCRNILPFHRDSRCRNILPFHRDSRCRNILPFHRDSRCRNILSFHRDSRCRNILPFHRDSRCRNILPFHRDSRCQNILMFHRYSRCRNILPFHSDSRCRNILMFHRNSRCWNILMFHHDSRCRNILPFHRDSRLSRWQGREQQQLGTLKTFSTFPANSLVCLRQSRAFRTHMVRGLRMARHHTSHWRSSIPQSPKKFIRTSTLPPCIDLNSAGALHGTKEEYGEKILIDIWGDQLPSVEELTEWCYVAKATSPVTTQYESLEQLVADLGIEIEEEEEPSPTPVASRPRINRDSAPPDEITEDEISIEDPEPISPFPNLMGEMQDLLMEQGIPYTKL</sequence>
<dbReference type="Gene3D" id="1.10.275.10">
    <property type="entry name" value="Fumarase/aspartase (N-terminal domain)"/>
    <property type="match status" value="1"/>
</dbReference>
<proteinExistence type="inferred from homology"/>
<dbReference type="Gene3D" id="1.20.200.10">
    <property type="entry name" value="Fumarase/aspartase (Central domain)"/>
    <property type="match status" value="1"/>
</dbReference>
<evidence type="ECO:0000259" key="4">
    <source>
        <dbReference type="Pfam" id="PF14698"/>
    </source>
</evidence>
<dbReference type="InterPro" id="IPR024083">
    <property type="entry name" value="Fumarase/histidase_N"/>
</dbReference>
<dbReference type="FunFam" id="1.10.40.30:FF:000001">
    <property type="entry name" value="Argininosuccinate lyase"/>
    <property type="match status" value="1"/>
</dbReference>
<dbReference type="EMBL" id="OE840079">
    <property type="protein sequence ID" value="CAD7589465.1"/>
    <property type="molecule type" value="Genomic_DNA"/>
</dbReference>
<dbReference type="PANTHER" id="PTHR43814:SF1">
    <property type="entry name" value="ARGININOSUCCINATE LYASE"/>
    <property type="match status" value="1"/>
</dbReference>
<dbReference type="InterPro" id="IPR008948">
    <property type="entry name" value="L-Aspartase-like"/>
</dbReference>
<evidence type="ECO:0000256" key="1">
    <source>
        <dbReference type="ARBA" id="ARBA00010755"/>
    </source>
</evidence>
<dbReference type="InterPro" id="IPR029419">
    <property type="entry name" value="Arg_succ_lyase_C"/>
</dbReference>
<evidence type="ECO:0008006" key="6">
    <source>
        <dbReference type="Google" id="ProtNLM"/>
    </source>
</evidence>
<feature type="domain" description="Fumarate lyase N-terminal" evidence="3">
    <location>
        <begin position="11"/>
        <end position="305"/>
    </location>
</feature>
<feature type="domain" description="Argininosuccinate lyase C-terminal" evidence="4">
    <location>
        <begin position="368"/>
        <end position="435"/>
    </location>
</feature>
<organism evidence="5">
    <name type="scientific">Timema genevievae</name>
    <name type="common">Walking stick</name>
    <dbReference type="NCBI Taxonomy" id="629358"/>
    <lineage>
        <taxon>Eukaryota</taxon>
        <taxon>Metazoa</taxon>
        <taxon>Ecdysozoa</taxon>
        <taxon>Arthropoda</taxon>
        <taxon>Hexapoda</taxon>
        <taxon>Insecta</taxon>
        <taxon>Pterygota</taxon>
        <taxon>Neoptera</taxon>
        <taxon>Polyneoptera</taxon>
        <taxon>Phasmatodea</taxon>
        <taxon>Timematodea</taxon>
        <taxon>Timematoidea</taxon>
        <taxon>Timematidae</taxon>
        <taxon>Timema</taxon>
    </lineage>
</organism>
<evidence type="ECO:0000259" key="3">
    <source>
        <dbReference type="Pfam" id="PF00206"/>
    </source>
</evidence>
<dbReference type="PROSITE" id="PS00163">
    <property type="entry name" value="FUMARATE_LYASES"/>
    <property type="match status" value="1"/>
</dbReference>
<dbReference type="FunFam" id="1.10.275.10:FF:000002">
    <property type="entry name" value="Argininosuccinate lyase"/>
    <property type="match status" value="1"/>
</dbReference>
<dbReference type="PRINTS" id="PR00149">
    <property type="entry name" value="FUMRATELYASE"/>
</dbReference>
<dbReference type="NCBIfam" id="TIGR00838">
    <property type="entry name" value="argH"/>
    <property type="match status" value="1"/>
</dbReference>
<dbReference type="GO" id="GO:0004056">
    <property type="term" value="F:argininosuccinate lyase activity"/>
    <property type="evidence" value="ECO:0007669"/>
    <property type="project" value="InterPro"/>
</dbReference>
<evidence type="ECO:0000313" key="5">
    <source>
        <dbReference type="EMBL" id="CAD7589465.1"/>
    </source>
</evidence>
<dbReference type="GO" id="GO:0042450">
    <property type="term" value="P:L-arginine biosynthetic process via ornithine"/>
    <property type="evidence" value="ECO:0007669"/>
    <property type="project" value="InterPro"/>
</dbReference>
<feature type="compositionally biased region" description="Polar residues" evidence="2">
    <location>
        <begin position="468"/>
        <end position="478"/>
    </location>
</feature>
<dbReference type="InterPro" id="IPR000362">
    <property type="entry name" value="Fumarate_lyase_fam"/>
</dbReference>
<accession>A0A7R9JVW9</accession>
<dbReference type="GO" id="GO:0005829">
    <property type="term" value="C:cytosol"/>
    <property type="evidence" value="ECO:0007669"/>
    <property type="project" value="TreeGrafter"/>
</dbReference>
<dbReference type="PANTHER" id="PTHR43814">
    <property type="entry name" value="ARGININOSUCCINATE LYASE"/>
    <property type="match status" value="1"/>
</dbReference>
<reference evidence="5" key="1">
    <citation type="submission" date="2020-11" db="EMBL/GenBank/DDBJ databases">
        <authorList>
            <person name="Tran Van P."/>
        </authorList>
    </citation>
    <scope>NUCLEOTIDE SEQUENCE</scope>
</reference>
<dbReference type="HAMAP" id="MF_00006">
    <property type="entry name" value="Arg_succ_lyase"/>
    <property type="match status" value="1"/>
</dbReference>
<dbReference type="Gene3D" id="1.10.40.30">
    <property type="entry name" value="Fumarase/aspartase (C-terminal domain)"/>
    <property type="match status" value="1"/>
</dbReference>
<feature type="compositionally biased region" description="Acidic residues" evidence="2">
    <location>
        <begin position="852"/>
        <end position="864"/>
    </location>
</feature>
<dbReference type="Pfam" id="PF14698">
    <property type="entry name" value="ASL_C2"/>
    <property type="match status" value="1"/>
</dbReference>
<evidence type="ECO:0000256" key="2">
    <source>
        <dbReference type="SAM" id="MobiDB-lite"/>
    </source>
</evidence>
<gene>
    <name evidence="5" type="ORF">TGEB3V08_LOCUS3408</name>
</gene>
<name>A0A7R9JVW9_TIMGE</name>
<feature type="region of interest" description="Disordered" evidence="2">
    <location>
        <begin position="468"/>
        <end position="496"/>
    </location>
</feature>
<dbReference type="SUPFAM" id="SSF48557">
    <property type="entry name" value="L-aspartase-like"/>
    <property type="match status" value="1"/>
</dbReference>
<dbReference type="CDD" id="cd01359">
    <property type="entry name" value="Argininosuccinate_lyase"/>
    <property type="match status" value="1"/>
</dbReference>
<dbReference type="InterPro" id="IPR020557">
    <property type="entry name" value="Fumarate_lyase_CS"/>
</dbReference>
<dbReference type="PRINTS" id="PR00145">
    <property type="entry name" value="ARGSUCLYASE"/>
</dbReference>
<dbReference type="AlphaFoldDB" id="A0A7R9JVW9"/>
<dbReference type="FunFam" id="1.20.200.10:FF:000002">
    <property type="entry name" value="Argininosuccinate lyase"/>
    <property type="match status" value="1"/>
</dbReference>
<feature type="region of interest" description="Disordered" evidence="2">
    <location>
        <begin position="826"/>
        <end position="872"/>
    </location>
</feature>